<proteinExistence type="predicted"/>
<evidence type="ECO:0000313" key="1">
    <source>
        <dbReference type="EMBL" id="QMV29947.1"/>
    </source>
</evidence>
<dbReference type="EMBL" id="MT675124">
    <property type="protein sequence ID" value="QMV29947.1"/>
    <property type="molecule type" value="Genomic_DNA"/>
</dbReference>
<dbReference type="GeneID" id="62682467"/>
<protein>
    <submittedName>
        <fullName evidence="1">Uncharacterized protein</fullName>
    </submittedName>
</protein>
<dbReference type="RefSeq" id="YP_009999833.1">
    <property type="nucleotide sequence ID" value="NC_053009.1"/>
</dbReference>
<accession>A0A7G5B0X4</accession>
<keyword evidence="2" id="KW-1185">Reference proteome</keyword>
<dbReference type="Proteomes" id="UP000515430">
    <property type="component" value="Segment"/>
</dbReference>
<organism evidence="1 2">
    <name type="scientific">Providencia phage vB_PreS-PibeRecoleta</name>
    <dbReference type="NCBI Taxonomy" id="2761109"/>
    <lineage>
        <taxon>Viruses</taxon>
        <taxon>Duplodnaviria</taxon>
        <taxon>Heunggongvirae</taxon>
        <taxon>Uroviricota</taxon>
        <taxon>Caudoviricetes</taxon>
        <taxon>Casjensviridae</taxon>
        <taxon>Redjacvirus</taxon>
        <taxon>Redjacvirus piberecoleta</taxon>
    </lineage>
</organism>
<reference evidence="2" key="1">
    <citation type="submission" date="2020-06" db="EMBL/GenBank/DDBJ databases">
        <title>Complete genome sequences of Providencia rettgeri bacteriophages PibeRecoleta, Stilesk and PatoteraRojo.</title>
        <authorList>
            <person name="Batinovic S."/>
            <person name="Chan H.T."/>
            <person name="Stiles J."/>
            <person name="Petrovski S."/>
        </authorList>
    </citation>
    <scope>NUCLEOTIDE SEQUENCE [LARGE SCALE GENOMIC DNA]</scope>
</reference>
<sequence length="167" mass="19089">MRGQALVERARRLQMSDAHSEKFHLYQSVCVIVDKFMRGAKEATLPAISLKQFNLLKTFYGITIDPGPRADVTPLRHKGNRLYAPRPKEYRPGTPIIMQKRYRKMNDKTTAPLRTIDEATFEETANNGGKFSGQLDKITMGGERHRALIDRGWILVAVFRINPYIGE</sequence>
<dbReference type="KEGG" id="vg:62682467"/>
<evidence type="ECO:0000313" key="2">
    <source>
        <dbReference type="Proteomes" id="UP000515430"/>
    </source>
</evidence>
<name>A0A7G5B0X4_9CAUD</name>